<keyword evidence="4" id="KW-1185">Reference proteome</keyword>
<dbReference type="EMBL" id="CP000750">
    <property type="protein sequence ID" value="ABS02250.1"/>
    <property type="molecule type" value="Genomic_DNA"/>
</dbReference>
<protein>
    <submittedName>
        <fullName evidence="3">Uncharacterized protein</fullName>
    </submittedName>
</protein>
<evidence type="ECO:0000313" key="4">
    <source>
        <dbReference type="Proteomes" id="UP000001116"/>
    </source>
</evidence>
<sequence length="110" mass="11795">MRRIVAGRGPGRSISAARRAPDPRGGHHRRVTVWTSFMDLVHLIGALGCLVLTGGFAADGEPARAVFYGLLTMAFAVALAHRRARPRVLDLRETPAERAAAPLGRTTGSR</sequence>
<dbReference type="KEGG" id="kra:Krad_0761"/>
<reference evidence="4" key="1">
    <citation type="journal article" date="2008" name="PLoS ONE">
        <title>Survival in nuclear waste, extreme resistance, and potential applications gleaned from the genome sequence of Kineococcus radiotolerans SRS30216.</title>
        <authorList>
            <person name="Bagwell C.E."/>
            <person name="Bhat S."/>
            <person name="Hawkins G.M."/>
            <person name="Smith B.W."/>
            <person name="Biswas T."/>
            <person name="Hoover T.R."/>
            <person name="Saunders E."/>
            <person name="Han C.S."/>
            <person name="Tsodikov O.V."/>
            <person name="Shimkets L.J."/>
        </authorList>
    </citation>
    <scope>NUCLEOTIDE SEQUENCE [LARGE SCALE GENOMIC DNA]</scope>
    <source>
        <strain evidence="4">ATCC BAA-149 / DSM 14245 / SRS30216</strain>
    </source>
</reference>
<keyword evidence="2" id="KW-0812">Transmembrane</keyword>
<gene>
    <name evidence="3" type="ordered locus">Krad_0761</name>
</gene>
<keyword evidence="2" id="KW-1133">Transmembrane helix</keyword>
<evidence type="ECO:0000313" key="3">
    <source>
        <dbReference type="EMBL" id="ABS02250.1"/>
    </source>
</evidence>
<proteinExistence type="predicted"/>
<evidence type="ECO:0000256" key="1">
    <source>
        <dbReference type="SAM" id="MobiDB-lite"/>
    </source>
</evidence>
<feature type="transmembrane region" description="Helical" evidence="2">
    <location>
        <begin position="37"/>
        <end position="57"/>
    </location>
</feature>
<feature type="transmembrane region" description="Helical" evidence="2">
    <location>
        <begin position="63"/>
        <end position="80"/>
    </location>
</feature>
<dbReference type="AlphaFoldDB" id="A6W611"/>
<name>A6W611_KINRD</name>
<evidence type="ECO:0000256" key="2">
    <source>
        <dbReference type="SAM" id="Phobius"/>
    </source>
</evidence>
<dbReference type="STRING" id="266940.Krad_0761"/>
<feature type="region of interest" description="Disordered" evidence="1">
    <location>
        <begin position="1"/>
        <end position="27"/>
    </location>
</feature>
<dbReference type="HOGENOM" id="CLU_2167567_0_0_11"/>
<accession>A6W611</accession>
<dbReference type="Proteomes" id="UP000001116">
    <property type="component" value="Chromosome"/>
</dbReference>
<keyword evidence="2" id="KW-0472">Membrane</keyword>
<organism evidence="3 4">
    <name type="scientific">Kineococcus radiotolerans (strain ATCC BAA-149 / DSM 14245 / SRS30216)</name>
    <dbReference type="NCBI Taxonomy" id="266940"/>
    <lineage>
        <taxon>Bacteria</taxon>
        <taxon>Bacillati</taxon>
        <taxon>Actinomycetota</taxon>
        <taxon>Actinomycetes</taxon>
        <taxon>Kineosporiales</taxon>
        <taxon>Kineosporiaceae</taxon>
        <taxon>Kineococcus</taxon>
    </lineage>
</organism>